<sequence>MFSRPSLIVRGVAAIALAATVGIATPASSGARDKAFFEKVAGQWKGPGEIVAGKYKGTKFTCDLTGEPTAGREAGIKLDGFCRVGVFKQPMSAMITQKGGSYTGKFLDGADGKGLDVVSGNVASDKVVVGINRKKLNGAMIARLQDAETMNITISVKVEETMVPVIGVSLNRQMDDIAVGSIK</sequence>
<dbReference type="KEGG" id="same:SAMCFNEI73_Ch2035"/>
<evidence type="ECO:0000313" key="5">
    <source>
        <dbReference type="Proteomes" id="UP000295043"/>
    </source>
</evidence>
<name>A0A1L3LML2_9HYPH</name>
<dbReference type="EMBL" id="SLVU01000032">
    <property type="protein sequence ID" value="TCN18902.1"/>
    <property type="molecule type" value="Genomic_DNA"/>
</dbReference>
<reference evidence="2 4" key="1">
    <citation type="submission" date="2015-10" db="EMBL/GenBank/DDBJ databases">
        <title>Genomic differences between typical nodule nitrogen-fixing rhizobial strains and those coming from bean seeds.</title>
        <authorList>
            <person name="Peralta H."/>
            <person name="Aguilar-Vera A."/>
            <person name="Diaz R."/>
            <person name="Mora Y."/>
            <person name="Martinez-Batallar G."/>
            <person name="Salazar E."/>
            <person name="Vargas-Lagunas C."/>
            <person name="Encarnacion S."/>
            <person name="Girard L."/>
            <person name="Mora J."/>
        </authorList>
    </citation>
    <scope>NUCLEOTIDE SEQUENCE [LARGE SCALE GENOMIC DNA]</scope>
    <source>
        <strain evidence="2 4">CFNEI 73</strain>
    </source>
</reference>
<feature type="signal peptide" evidence="1">
    <location>
        <begin position="1"/>
        <end position="18"/>
    </location>
</feature>
<dbReference type="AlphaFoldDB" id="A0A1L3LML2"/>
<organism evidence="2 4">
    <name type="scientific">Sinorhizobium americanum</name>
    <dbReference type="NCBI Taxonomy" id="194963"/>
    <lineage>
        <taxon>Bacteria</taxon>
        <taxon>Pseudomonadati</taxon>
        <taxon>Pseudomonadota</taxon>
        <taxon>Alphaproteobacteria</taxon>
        <taxon>Hyphomicrobiales</taxon>
        <taxon>Rhizobiaceae</taxon>
        <taxon>Sinorhizobium/Ensifer group</taxon>
        <taxon>Sinorhizobium</taxon>
    </lineage>
</organism>
<gene>
    <name evidence="3" type="ORF">EV184_13246</name>
    <name evidence="2" type="ORF">SAMCFNEI73_Ch2035</name>
</gene>
<evidence type="ECO:0000313" key="4">
    <source>
        <dbReference type="Proteomes" id="UP000182306"/>
    </source>
</evidence>
<dbReference type="EMBL" id="CP013107">
    <property type="protein sequence ID" value="APG91321.1"/>
    <property type="molecule type" value="Genomic_DNA"/>
</dbReference>
<reference evidence="3 5" key="2">
    <citation type="submission" date="2019-03" db="EMBL/GenBank/DDBJ databases">
        <title>Genomic Encyclopedia of Type Strains, Phase IV (KMG-V): Genome sequencing to study the core and pangenomes of soil and plant-associated prokaryotes.</title>
        <authorList>
            <person name="Whitman W."/>
        </authorList>
    </citation>
    <scope>NUCLEOTIDE SEQUENCE [LARGE SCALE GENOMIC DNA]</scope>
    <source>
        <strain evidence="3 5">23C40</strain>
    </source>
</reference>
<proteinExistence type="predicted"/>
<keyword evidence="1" id="KW-0732">Signal</keyword>
<dbReference type="RefSeq" id="WP_037386011.1">
    <property type="nucleotide sequence ID" value="NZ_CP013107.1"/>
</dbReference>
<dbReference type="Proteomes" id="UP000182306">
    <property type="component" value="Chromosome"/>
</dbReference>
<dbReference type="OrthoDB" id="7915172at2"/>
<evidence type="ECO:0000313" key="2">
    <source>
        <dbReference type="EMBL" id="APG91321.1"/>
    </source>
</evidence>
<accession>A0A1L3LML2</accession>
<feature type="chain" id="PRO_5044562149" evidence="1">
    <location>
        <begin position="19"/>
        <end position="183"/>
    </location>
</feature>
<protein>
    <submittedName>
        <fullName evidence="2">Uncharacterized protein</fullName>
    </submittedName>
</protein>
<keyword evidence="4" id="KW-1185">Reference proteome</keyword>
<dbReference type="STRING" id="194963.SAMCFNEI73_Ch2035"/>
<evidence type="ECO:0000313" key="3">
    <source>
        <dbReference type="EMBL" id="TCN18902.1"/>
    </source>
</evidence>
<dbReference type="Proteomes" id="UP000295043">
    <property type="component" value="Unassembled WGS sequence"/>
</dbReference>
<evidence type="ECO:0000256" key="1">
    <source>
        <dbReference type="SAM" id="SignalP"/>
    </source>
</evidence>